<evidence type="ECO:0000313" key="2">
    <source>
        <dbReference type="EMBL" id="KAH6669687.1"/>
    </source>
</evidence>
<sequence length="232" mass="25384">MVLAKSAALLALAPLSVIAQGWDENTNFTFTLYPSEAADTCEEGGDGGVTLTTRTVPRHAVCIDIEELFTSDSRTGFLNDTASDRITYGDSVDESKLPPPGIEWYIPNGSGQFDASKNWTNIWFEQRNQTNDGKSEEGKDGRWIVTTFANNECIMTNVTETPWYQTSCQTSEDGQCESLPYSIKSIAMRPFDARNGDFRDGCQEWAKVGAAANLVPHVSAALVGVAAYFLLL</sequence>
<dbReference type="OrthoDB" id="3878372at2759"/>
<protein>
    <submittedName>
        <fullName evidence="2">Uncharacterized protein</fullName>
    </submittedName>
</protein>
<dbReference type="AlphaFoldDB" id="A0A9P8V3D7"/>
<evidence type="ECO:0000313" key="3">
    <source>
        <dbReference type="Proteomes" id="UP000770015"/>
    </source>
</evidence>
<reference evidence="2" key="1">
    <citation type="journal article" date="2021" name="Nat. Commun.">
        <title>Genetic determinants of endophytism in the Arabidopsis root mycobiome.</title>
        <authorList>
            <person name="Mesny F."/>
            <person name="Miyauchi S."/>
            <person name="Thiergart T."/>
            <person name="Pickel B."/>
            <person name="Atanasova L."/>
            <person name="Karlsson M."/>
            <person name="Huettel B."/>
            <person name="Barry K.W."/>
            <person name="Haridas S."/>
            <person name="Chen C."/>
            <person name="Bauer D."/>
            <person name="Andreopoulos W."/>
            <person name="Pangilinan J."/>
            <person name="LaButti K."/>
            <person name="Riley R."/>
            <person name="Lipzen A."/>
            <person name="Clum A."/>
            <person name="Drula E."/>
            <person name="Henrissat B."/>
            <person name="Kohler A."/>
            <person name="Grigoriev I.V."/>
            <person name="Martin F.M."/>
            <person name="Hacquard S."/>
        </authorList>
    </citation>
    <scope>NUCLEOTIDE SEQUENCE</scope>
    <source>
        <strain evidence="2">MPI-SDFR-AT-0117</strain>
    </source>
</reference>
<keyword evidence="1" id="KW-0732">Signal</keyword>
<dbReference type="Proteomes" id="UP000770015">
    <property type="component" value="Unassembled WGS sequence"/>
</dbReference>
<organism evidence="2 3">
    <name type="scientific">Plectosphaerella plurivora</name>
    <dbReference type="NCBI Taxonomy" id="936078"/>
    <lineage>
        <taxon>Eukaryota</taxon>
        <taxon>Fungi</taxon>
        <taxon>Dikarya</taxon>
        <taxon>Ascomycota</taxon>
        <taxon>Pezizomycotina</taxon>
        <taxon>Sordariomycetes</taxon>
        <taxon>Hypocreomycetidae</taxon>
        <taxon>Glomerellales</taxon>
        <taxon>Plectosphaerellaceae</taxon>
        <taxon>Plectosphaerella</taxon>
    </lineage>
</organism>
<feature type="chain" id="PRO_5040473414" evidence="1">
    <location>
        <begin position="20"/>
        <end position="232"/>
    </location>
</feature>
<evidence type="ECO:0000256" key="1">
    <source>
        <dbReference type="SAM" id="SignalP"/>
    </source>
</evidence>
<name>A0A9P8V3D7_9PEZI</name>
<feature type="signal peptide" evidence="1">
    <location>
        <begin position="1"/>
        <end position="19"/>
    </location>
</feature>
<proteinExistence type="predicted"/>
<keyword evidence="3" id="KW-1185">Reference proteome</keyword>
<gene>
    <name evidence="2" type="ORF">F5X68DRAFT_142274</name>
</gene>
<comment type="caution">
    <text evidence="2">The sequence shown here is derived from an EMBL/GenBank/DDBJ whole genome shotgun (WGS) entry which is preliminary data.</text>
</comment>
<dbReference type="EMBL" id="JAGSXJ010000031">
    <property type="protein sequence ID" value="KAH6669687.1"/>
    <property type="molecule type" value="Genomic_DNA"/>
</dbReference>
<accession>A0A9P8V3D7</accession>